<dbReference type="EMBL" id="JAUFPN010000002">
    <property type="protein sequence ID" value="MDN3562836.1"/>
    <property type="molecule type" value="Genomic_DNA"/>
</dbReference>
<reference evidence="2" key="1">
    <citation type="journal article" date="2019" name="Int. J. Syst. Evol. Microbiol.">
        <title>The Global Catalogue of Microorganisms (GCM) 10K type strain sequencing project: providing services to taxonomists for standard genome sequencing and annotation.</title>
        <authorList>
            <consortium name="The Broad Institute Genomics Platform"/>
            <consortium name="The Broad Institute Genome Sequencing Center for Infectious Disease"/>
            <person name="Wu L."/>
            <person name="Ma J."/>
        </authorList>
    </citation>
    <scope>NUCLEOTIDE SEQUENCE [LARGE SCALE GENOMIC DNA]</scope>
    <source>
        <strain evidence="2">CECT 7131</strain>
    </source>
</reference>
<protein>
    <submittedName>
        <fullName evidence="1">Uncharacterized protein</fullName>
    </submittedName>
</protein>
<evidence type="ECO:0000313" key="1">
    <source>
        <dbReference type="EMBL" id="MDN3562836.1"/>
    </source>
</evidence>
<comment type="caution">
    <text evidence="1">The sequence shown here is derived from an EMBL/GenBank/DDBJ whole genome shotgun (WGS) entry which is preliminary data.</text>
</comment>
<dbReference type="RefSeq" id="WP_290314557.1">
    <property type="nucleotide sequence ID" value="NZ_JAUFPN010000002.1"/>
</dbReference>
<organism evidence="1 2">
    <name type="scientific">Paeniroseomonas aquatica</name>
    <dbReference type="NCBI Taxonomy" id="373043"/>
    <lineage>
        <taxon>Bacteria</taxon>
        <taxon>Pseudomonadati</taxon>
        <taxon>Pseudomonadota</taxon>
        <taxon>Alphaproteobacteria</taxon>
        <taxon>Acetobacterales</taxon>
        <taxon>Acetobacteraceae</taxon>
        <taxon>Paeniroseomonas</taxon>
    </lineage>
</organism>
<keyword evidence="2" id="KW-1185">Reference proteome</keyword>
<evidence type="ECO:0000313" key="2">
    <source>
        <dbReference type="Proteomes" id="UP001529369"/>
    </source>
</evidence>
<sequence>MMVLLASSLFSGTVNTLALDAIAVHAMHERHRVIIEDDRNSNFLQWLHSLSPDHREQWDFAINRGYQLEAREPARRTITIVPTETSDWRANPPLVSLNEAVTFLNRPFHVILEDAVSDRNFLLKMATVEQRSTLLVQENKGIVIFENGDGITSMPRRIETIRQEGQISILRCWVMFDSDALRPNVPSDQSERLKSKCLETGLPFHQLQRRSIESYLPLPALSGWAYNERKYRAVRHPIFQAYSAMSKVQKHHYNLKNGFEADAKRQGSNAGDLYEDLEQAQKVPLLKGFGSDIGALFSTEHVAEVHLRRDGGWSEINPVITNLMAILR</sequence>
<dbReference type="Proteomes" id="UP001529369">
    <property type="component" value="Unassembled WGS sequence"/>
</dbReference>
<accession>A0ABT7ZZF1</accession>
<name>A0ABT7ZZF1_9PROT</name>
<proteinExistence type="predicted"/>
<gene>
    <name evidence="1" type="ORF">QWZ14_00330</name>
</gene>